<dbReference type="InterPro" id="IPR046058">
    <property type="entry name" value="WbuC_cupin"/>
</dbReference>
<dbReference type="NCBIfam" id="TIGR04366">
    <property type="entry name" value="cupin_WbuC"/>
    <property type="match status" value="1"/>
</dbReference>
<gene>
    <name evidence="2" type="ORF">PCIT_a0533</name>
</gene>
<dbReference type="InterPro" id="IPR027565">
    <property type="entry name" value="Cupin_WbuC"/>
</dbReference>
<dbReference type="AlphaFoldDB" id="A0AAD4AKZ7"/>
<dbReference type="InterPro" id="IPR011051">
    <property type="entry name" value="RmlC_Cupin_sf"/>
</dbReference>
<dbReference type="Proteomes" id="UP000016487">
    <property type="component" value="Unassembled WGS sequence"/>
</dbReference>
<dbReference type="Pfam" id="PF19480">
    <property type="entry name" value="DUF6016"/>
    <property type="match status" value="1"/>
</dbReference>
<protein>
    <recommendedName>
        <fullName evidence="1">Cupin fold metalloprotein WbuC cupin domain-containing protein</fullName>
    </recommendedName>
</protein>
<sequence length="175" mass="20243">MAKQNHKYSMPKYLREESYEVYRFTEKYPFIRKDDLLFLKERANNSERKRARICLHESNHCALQEMVIALCKGTYVPPHKHENKVESFTVLEGEARLIIFDISGTIISQLELSPNACKFCRIPENQFHTLVIISDIFVVVETTQGPFNNSGTENAKFAPTDQSLGLQYLNNIILN</sequence>
<dbReference type="SUPFAM" id="SSF51182">
    <property type="entry name" value="RmlC-like cupins"/>
    <property type="match status" value="1"/>
</dbReference>
<feature type="domain" description="Cupin fold metalloprotein WbuC cupin" evidence="1">
    <location>
        <begin position="32"/>
        <end position="112"/>
    </location>
</feature>
<dbReference type="Gene3D" id="2.60.120.10">
    <property type="entry name" value="Jelly Rolls"/>
    <property type="match status" value="1"/>
</dbReference>
<name>A0AAD4AKZ7_9GAMM</name>
<dbReference type="InterPro" id="IPR014710">
    <property type="entry name" value="RmlC-like_jellyroll"/>
</dbReference>
<evidence type="ECO:0000313" key="3">
    <source>
        <dbReference type="Proteomes" id="UP000016487"/>
    </source>
</evidence>
<organism evidence="2 3">
    <name type="scientific">Pseudoalteromonas citrea</name>
    <dbReference type="NCBI Taxonomy" id="43655"/>
    <lineage>
        <taxon>Bacteria</taxon>
        <taxon>Pseudomonadati</taxon>
        <taxon>Pseudomonadota</taxon>
        <taxon>Gammaproteobacteria</taxon>
        <taxon>Alteromonadales</taxon>
        <taxon>Pseudoalteromonadaceae</taxon>
        <taxon>Pseudoalteromonas</taxon>
    </lineage>
</organism>
<reference evidence="2" key="2">
    <citation type="submission" date="2015-03" db="EMBL/GenBank/DDBJ databases">
        <title>Genome sequence of Pseudoalteromonas citrea.</title>
        <authorList>
            <person name="Xie B.-B."/>
            <person name="Rong J.-C."/>
            <person name="Qin Q.-L."/>
            <person name="Zhang Y.-Z."/>
        </authorList>
    </citation>
    <scope>NUCLEOTIDE SEQUENCE</scope>
    <source>
        <strain evidence="2">DSM 8771</strain>
    </source>
</reference>
<dbReference type="RefSeq" id="WP_010364967.1">
    <property type="nucleotide sequence ID" value="NZ_AHBZ03000014.1"/>
</dbReference>
<reference evidence="2" key="1">
    <citation type="journal article" date="2012" name="J. Bacteriol.">
        <title>Genome sequences of type strains of seven species of the marine bacterium Pseudoalteromonas.</title>
        <authorList>
            <person name="Xie B.B."/>
            <person name="Shu Y.L."/>
            <person name="Qin Q.L."/>
            <person name="Rong J.C."/>
            <person name="Zhang X.Y."/>
            <person name="Chen X.L."/>
            <person name="Shi M."/>
            <person name="He H.L."/>
            <person name="Zhou B.C."/>
            <person name="Zhang Y.Z."/>
        </authorList>
    </citation>
    <scope>NUCLEOTIDE SEQUENCE</scope>
    <source>
        <strain evidence="2">DSM 8771</strain>
    </source>
</reference>
<dbReference type="EMBL" id="AHBZ03000014">
    <property type="protein sequence ID" value="KAF7774135.1"/>
    <property type="molecule type" value="Genomic_DNA"/>
</dbReference>
<evidence type="ECO:0000259" key="1">
    <source>
        <dbReference type="Pfam" id="PF19480"/>
    </source>
</evidence>
<accession>A0AAD4AKZ7</accession>
<comment type="caution">
    <text evidence="2">The sequence shown here is derived from an EMBL/GenBank/DDBJ whole genome shotgun (WGS) entry which is preliminary data.</text>
</comment>
<evidence type="ECO:0000313" key="2">
    <source>
        <dbReference type="EMBL" id="KAF7774135.1"/>
    </source>
</evidence>
<proteinExistence type="predicted"/>